<evidence type="ECO:0000256" key="1">
    <source>
        <dbReference type="SAM" id="Phobius"/>
    </source>
</evidence>
<keyword evidence="1" id="KW-1133">Transmembrane helix</keyword>
<organism evidence="2 3">
    <name type="scientific">Cereibacter changlensis</name>
    <dbReference type="NCBI Taxonomy" id="402884"/>
    <lineage>
        <taxon>Bacteria</taxon>
        <taxon>Pseudomonadati</taxon>
        <taxon>Pseudomonadota</taxon>
        <taxon>Alphaproteobacteria</taxon>
        <taxon>Rhodobacterales</taxon>
        <taxon>Paracoccaceae</taxon>
        <taxon>Cereibacter</taxon>
    </lineage>
</organism>
<protein>
    <submittedName>
        <fullName evidence="2">Uncharacterized protein</fullName>
    </submittedName>
</protein>
<dbReference type="AlphaFoldDB" id="A0A2W7RCI9"/>
<dbReference type="RefSeq" id="WP_245941253.1">
    <property type="nucleotide sequence ID" value="NZ_QKZS01000001.1"/>
</dbReference>
<reference evidence="2 3" key="1">
    <citation type="submission" date="2018-06" db="EMBL/GenBank/DDBJ databases">
        <title>Genomic Encyclopedia of Archaeal and Bacterial Type Strains, Phase II (KMG-II): from individual species to whole genera.</title>
        <authorList>
            <person name="Goeker M."/>
        </authorList>
    </citation>
    <scope>NUCLEOTIDE SEQUENCE [LARGE SCALE GENOMIC DNA]</scope>
    <source>
        <strain evidence="2 3">DSM 18774</strain>
    </source>
</reference>
<accession>A0A2W7RCI9</accession>
<feature type="transmembrane region" description="Helical" evidence="1">
    <location>
        <begin position="179"/>
        <end position="199"/>
    </location>
</feature>
<keyword evidence="1" id="KW-0812">Transmembrane</keyword>
<evidence type="ECO:0000313" key="2">
    <source>
        <dbReference type="EMBL" id="PZX58683.1"/>
    </source>
</evidence>
<evidence type="ECO:0000313" key="3">
    <source>
        <dbReference type="Proteomes" id="UP000249538"/>
    </source>
</evidence>
<comment type="caution">
    <text evidence="2">The sequence shown here is derived from an EMBL/GenBank/DDBJ whole genome shotgun (WGS) entry which is preliminary data.</text>
</comment>
<feature type="transmembrane region" description="Helical" evidence="1">
    <location>
        <begin position="219"/>
        <end position="238"/>
    </location>
</feature>
<sequence length="259" mass="28212">MAPSLLLPGVSPDGKQMVALIALFASALTLVEYNATYPGLVEFRDAPPFNRIRYLLALLTVLTLTLIECGRVQPTTLTLLLETLGDLAGRGMDFPYSPVRLAAEMLQPDASEAEIARLRSAAGLSCLLALLVLTGFVTLLWLSRWPLGGGAFNVWVNLPTFDPTTGGDVILRLRRDARLNVALAFLLPFLIPAVVEFTGDGLDPMTLHSPQTLIWTMTAWSFLPASLFMRGVALARIAEMIREKRRLGVLPPAADYLPV</sequence>
<proteinExistence type="predicted"/>
<name>A0A2W7RCI9_9RHOB</name>
<dbReference type="Proteomes" id="UP000249538">
    <property type="component" value="Unassembled WGS sequence"/>
</dbReference>
<keyword evidence="1" id="KW-0472">Membrane</keyword>
<feature type="transmembrane region" description="Helical" evidence="1">
    <location>
        <begin position="121"/>
        <end position="142"/>
    </location>
</feature>
<dbReference type="EMBL" id="QKZS01000001">
    <property type="protein sequence ID" value="PZX58683.1"/>
    <property type="molecule type" value="Genomic_DNA"/>
</dbReference>
<gene>
    <name evidence="2" type="ORF">LX76_00186</name>
</gene>